<dbReference type="InterPro" id="IPR029446">
    <property type="entry name" value="COPB1_appendage_platform_dom"/>
</dbReference>
<comment type="subunit">
    <text evidence="2 12">Oligomeric complex that consists of at least the alpha, beta, beta', gamma, delta, epsilon and zeta subunits.</text>
</comment>
<dbReference type="InterPro" id="IPR016024">
    <property type="entry name" value="ARM-type_fold"/>
</dbReference>
<keyword evidence="5" id="KW-0677">Repeat</keyword>
<protein>
    <recommendedName>
        <fullName evidence="12">Coatomer subunit beta</fullName>
    </recommendedName>
    <alternativeName>
        <fullName evidence="12">Beta-coat protein</fullName>
    </alternativeName>
</protein>
<dbReference type="PANTHER" id="PTHR10635:SF0">
    <property type="entry name" value="COATOMER SUBUNIT BETA"/>
    <property type="match status" value="1"/>
</dbReference>
<dbReference type="InterPro" id="IPR016460">
    <property type="entry name" value="COPB1"/>
</dbReference>
<dbReference type="AlphaFoldDB" id="A0A7J9AGD7"/>
<keyword evidence="9 12" id="KW-0472">Membrane</keyword>
<feature type="domain" description="Coatomer beta subunit appendage platform" evidence="15">
    <location>
        <begin position="813"/>
        <end position="940"/>
    </location>
</feature>
<dbReference type="GO" id="GO:0000139">
    <property type="term" value="C:Golgi membrane"/>
    <property type="evidence" value="ECO:0007669"/>
    <property type="project" value="UniProtKB-SubCell"/>
</dbReference>
<evidence type="ECO:0000256" key="7">
    <source>
        <dbReference type="ARBA" id="ARBA00022927"/>
    </source>
</evidence>
<keyword evidence="8 12" id="KW-0333">Golgi apparatus</keyword>
<keyword evidence="10 12" id="KW-0968">Cytoplasmic vesicle</keyword>
<evidence type="ECO:0000256" key="12">
    <source>
        <dbReference type="PIRNR" id="PIRNR005727"/>
    </source>
</evidence>
<comment type="caution">
    <text evidence="16">The sequence shown here is derived from an EMBL/GenBank/DDBJ whole genome shotgun (WGS) entry which is preliminary data.</text>
</comment>
<evidence type="ECO:0000256" key="3">
    <source>
        <dbReference type="ARBA" id="ARBA00022448"/>
    </source>
</evidence>
<evidence type="ECO:0000256" key="5">
    <source>
        <dbReference type="ARBA" id="ARBA00022737"/>
    </source>
</evidence>
<dbReference type="Pfam" id="PF14806">
    <property type="entry name" value="Coatomer_b_Cpla"/>
    <property type="match status" value="1"/>
</dbReference>
<dbReference type="InterPro" id="IPR011710">
    <property type="entry name" value="Coatomer_bsu_C"/>
</dbReference>
<feature type="domain" description="Clathrin/coatomer adaptor adaptin-like N-terminal" evidence="13">
    <location>
        <begin position="18"/>
        <end position="466"/>
    </location>
</feature>
<comment type="subcellular location">
    <subcellularLocation>
        <location evidence="12">Cytoplasm</location>
    </subcellularLocation>
    <subcellularLocation>
        <location evidence="1 12">Golgi apparatus membrane</location>
        <topology evidence="1 12">Peripheral membrane protein</topology>
        <orientation evidence="1 12">Cytoplasmic side</orientation>
    </subcellularLocation>
    <subcellularLocation>
        <location evidence="12">Cytoplasmic vesicle</location>
        <location evidence="12">COPI-coated vesicle membrane</location>
        <topology evidence="12">Peripheral membrane protein</topology>
        <orientation evidence="12">Cytoplasmic side</orientation>
    </subcellularLocation>
</comment>
<accession>A0A7J9AGD7</accession>
<dbReference type="SUPFAM" id="SSF48371">
    <property type="entry name" value="ARM repeat"/>
    <property type="match status" value="1"/>
</dbReference>
<dbReference type="GO" id="GO:0030126">
    <property type="term" value="C:COPI vesicle coat"/>
    <property type="evidence" value="ECO:0007669"/>
    <property type="project" value="InterPro"/>
</dbReference>
<dbReference type="Pfam" id="PF07718">
    <property type="entry name" value="Coatamer_beta_C"/>
    <property type="match status" value="1"/>
</dbReference>
<dbReference type="EMBL" id="JABEZV010000010">
    <property type="protein sequence ID" value="MBA0723063.1"/>
    <property type="molecule type" value="Genomic_DNA"/>
</dbReference>
<dbReference type="Pfam" id="PF01602">
    <property type="entry name" value="Adaptin_N"/>
    <property type="match status" value="1"/>
</dbReference>
<evidence type="ECO:0000256" key="8">
    <source>
        <dbReference type="ARBA" id="ARBA00023034"/>
    </source>
</evidence>
<dbReference type="PIRSF" id="PIRSF005727">
    <property type="entry name" value="Coatomer_beta_subunit"/>
    <property type="match status" value="1"/>
</dbReference>
<name>A0A7J9AGD7_9ROSI</name>
<dbReference type="Proteomes" id="UP000593574">
    <property type="component" value="Unassembled WGS sequence"/>
</dbReference>
<evidence type="ECO:0000313" key="17">
    <source>
        <dbReference type="Proteomes" id="UP000593574"/>
    </source>
</evidence>
<keyword evidence="17" id="KW-1185">Reference proteome</keyword>
<evidence type="ECO:0000256" key="10">
    <source>
        <dbReference type="ARBA" id="ARBA00023329"/>
    </source>
</evidence>
<dbReference type="InterPro" id="IPR002553">
    <property type="entry name" value="Clathrin/coatomer_adapt-like_N"/>
</dbReference>
<dbReference type="GO" id="GO:0006891">
    <property type="term" value="P:intra-Golgi vesicle-mediated transport"/>
    <property type="evidence" value="ECO:0007669"/>
    <property type="project" value="TreeGrafter"/>
</dbReference>
<evidence type="ECO:0000256" key="2">
    <source>
        <dbReference type="ARBA" id="ARBA00011775"/>
    </source>
</evidence>
<dbReference type="Gene3D" id="1.25.10.10">
    <property type="entry name" value="Leucine-rich Repeat Variant"/>
    <property type="match status" value="1"/>
</dbReference>
<gene>
    <name evidence="16" type="ORF">Golax_003678</name>
</gene>
<evidence type="ECO:0000256" key="1">
    <source>
        <dbReference type="ARBA" id="ARBA00004255"/>
    </source>
</evidence>
<keyword evidence="3 12" id="KW-0813">Transport</keyword>
<dbReference type="PANTHER" id="PTHR10635">
    <property type="entry name" value="COATOMER SUBUNIT BETA"/>
    <property type="match status" value="1"/>
</dbReference>
<evidence type="ECO:0000256" key="4">
    <source>
        <dbReference type="ARBA" id="ARBA00022490"/>
    </source>
</evidence>
<dbReference type="InterPro" id="IPR011989">
    <property type="entry name" value="ARM-like"/>
</dbReference>
<keyword evidence="4 12" id="KW-0963">Cytoplasm</keyword>
<evidence type="ECO:0000256" key="9">
    <source>
        <dbReference type="ARBA" id="ARBA00023136"/>
    </source>
</evidence>
<dbReference type="GO" id="GO:0005198">
    <property type="term" value="F:structural molecule activity"/>
    <property type="evidence" value="ECO:0007669"/>
    <property type="project" value="InterPro"/>
</dbReference>
<organism evidence="16 17">
    <name type="scientific">Gossypium laxum</name>
    <dbReference type="NCBI Taxonomy" id="34288"/>
    <lineage>
        <taxon>Eukaryota</taxon>
        <taxon>Viridiplantae</taxon>
        <taxon>Streptophyta</taxon>
        <taxon>Embryophyta</taxon>
        <taxon>Tracheophyta</taxon>
        <taxon>Spermatophyta</taxon>
        <taxon>Magnoliopsida</taxon>
        <taxon>eudicotyledons</taxon>
        <taxon>Gunneridae</taxon>
        <taxon>Pentapetalae</taxon>
        <taxon>rosids</taxon>
        <taxon>malvids</taxon>
        <taxon>Malvales</taxon>
        <taxon>Malvaceae</taxon>
        <taxon>Malvoideae</taxon>
        <taxon>Gossypium</taxon>
    </lineage>
</organism>
<keyword evidence="7 12" id="KW-0653">Protein transport</keyword>
<dbReference type="GO" id="GO:0006886">
    <property type="term" value="P:intracellular protein transport"/>
    <property type="evidence" value="ECO:0007669"/>
    <property type="project" value="InterPro"/>
</dbReference>
<evidence type="ECO:0000259" key="15">
    <source>
        <dbReference type="Pfam" id="PF14806"/>
    </source>
</evidence>
<evidence type="ECO:0000259" key="13">
    <source>
        <dbReference type="Pfam" id="PF01602"/>
    </source>
</evidence>
<comment type="function">
    <text evidence="11 12">The coatomer is a cytosolic protein complex that binds to dilysine motifs and reversibly associates with Golgi non-clathrin-coated vesicles, which further mediate biosynthetic protein transport from the ER, via the Golgi up to the trans Golgi network. Coatomer complex is required for budding from Golgi membranes, and is essential for the retrograde Golgi-to-ER transport of dilysine-tagged proteins.</text>
</comment>
<evidence type="ECO:0000313" key="16">
    <source>
        <dbReference type="EMBL" id="MBA0723063.1"/>
    </source>
</evidence>
<sequence>MEKSCTLLIHFDKGTPAIANEIKEALEGNDVPAKIDAMKKAVMLLLNGETLPQLFITIVRYVLPSEDHTVQKLLLLFLEIIEKTDLKGRILPEMILICQNLRNNLQHPNEYIRGVTLRFLCRLNEAEIIEPLIPSVLQNLEHRHPFIRRNAILAVMSIYKLPQGEQLLVDAPEMIEKVLSTEQDPSAKRNAFLMLFNCAHDRAINYLLTHVDRVSEWGELLQMVVLELIRKVCRTNRGEKGKYIKIIISLLNAPSTAVIYECAGTLVSLSSAPTAIRAAANTYCQLLLSQSDNNVKLIVLDRLNELKSSHSDIMVDLIMDVLRALSSPNLDIQRKTLDIVLELVTPRNINEVVLLLKKEVMKTQSGEHEKNGEYRQMLIQAIHSCAIKFPEVASTVVHLMMDFLGDSNVASAIDVIIFVREIIETNPKLRVSIITRLLDTFYQIRAARVCSCALWIIGEYCLSPSEVESGIATIKQCLGELPFYSVSEEAEATDASKKTPQSNSITVSSRRPAILADGTYATQSAASETAFSPPTIVQGSLTSGNLRYLLLTGDFFLAAVVACTLTKLVLRLEEVQPSKVEVNKATTQALLIFVSLLQLGQSPVLPHPIDNDSYDRIVLCIRLFCNTGDEIRKIWLQSCRQSFVKMLSEKQLQETEELKAKAQVSHAQPDDLIDFYHLKSRKGMSQLELEDEVQDDLKRATGEFVKDADDANKLNRILQLTGFSDPVYAEAYVTVHHYDIVLDITVINRTRETLQNLCLELATMGDLKLVERPQNYTVAPESSKQIKVNIKVSSTETGVIFGNIVYETSNVLERTVVVLNDIHIDIMDYISPAVCMDTAFRTMWAEFEWENKVAVNTVIKNEKEFLDHIIKSTNMKCLTAPSVLDGECGFLAANLYAKSVFGEDALVNVSIEKQADGKLSGYIRIRSKTQGIALSLGDKITLKQKGGS</sequence>
<dbReference type="FunFam" id="1.25.10.10:FF:000166">
    <property type="entry name" value="Coatomer subunit beta"/>
    <property type="match status" value="1"/>
</dbReference>
<evidence type="ECO:0000259" key="14">
    <source>
        <dbReference type="Pfam" id="PF07718"/>
    </source>
</evidence>
<evidence type="ECO:0000256" key="6">
    <source>
        <dbReference type="ARBA" id="ARBA00022892"/>
    </source>
</evidence>
<dbReference type="GO" id="GO:0006888">
    <property type="term" value="P:endoplasmic reticulum to Golgi vesicle-mediated transport"/>
    <property type="evidence" value="ECO:0007669"/>
    <property type="project" value="TreeGrafter"/>
</dbReference>
<proteinExistence type="predicted"/>
<evidence type="ECO:0000256" key="11">
    <source>
        <dbReference type="ARBA" id="ARBA00025536"/>
    </source>
</evidence>
<keyword evidence="6 12" id="KW-0931">ER-Golgi transport</keyword>
<reference evidence="16 17" key="1">
    <citation type="journal article" date="2019" name="Genome Biol. Evol.">
        <title>Insights into the evolution of the New World diploid cottons (Gossypium, subgenus Houzingenia) based on genome sequencing.</title>
        <authorList>
            <person name="Grover C.E."/>
            <person name="Arick M.A. 2nd"/>
            <person name="Thrash A."/>
            <person name="Conover J.L."/>
            <person name="Sanders W.S."/>
            <person name="Peterson D.G."/>
            <person name="Frelichowski J.E."/>
            <person name="Scheffler J.A."/>
            <person name="Scheffler B.E."/>
            <person name="Wendel J.F."/>
        </authorList>
    </citation>
    <scope>NUCLEOTIDE SEQUENCE [LARGE SCALE GENOMIC DNA]</scope>
    <source>
        <strain evidence="16">4</strain>
        <tissue evidence="16">Leaf</tissue>
    </source>
</reference>
<feature type="domain" description="Coatomer beta subunit C-terminal" evidence="14">
    <location>
        <begin position="669"/>
        <end position="807"/>
    </location>
</feature>